<sequence length="72" mass="7934">MTTPFIVKLVLVLLLIFILFNLARALFIMVKGDSKQSMAPFLGKRVLLSAIAIMVLLAAIAMGFITPNPRPY</sequence>
<dbReference type="RefSeq" id="WP_212593284.1">
    <property type="nucleotide sequence ID" value="NZ_JBHRTM010000017.1"/>
</dbReference>
<accession>A0ABS5I239</accession>
<organism evidence="2 3">
    <name type="scientific">Shewanella intestini</name>
    <dbReference type="NCBI Taxonomy" id="2017544"/>
    <lineage>
        <taxon>Bacteria</taxon>
        <taxon>Pseudomonadati</taxon>
        <taxon>Pseudomonadota</taxon>
        <taxon>Gammaproteobacteria</taxon>
        <taxon>Alteromonadales</taxon>
        <taxon>Shewanellaceae</taxon>
        <taxon>Shewanella</taxon>
    </lineage>
</organism>
<keyword evidence="1" id="KW-0812">Transmembrane</keyword>
<evidence type="ECO:0000313" key="3">
    <source>
        <dbReference type="Proteomes" id="UP000811844"/>
    </source>
</evidence>
<proteinExistence type="predicted"/>
<keyword evidence="1" id="KW-1133">Transmembrane helix</keyword>
<evidence type="ECO:0000313" key="2">
    <source>
        <dbReference type="EMBL" id="MBR9728078.1"/>
    </source>
</evidence>
<dbReference type="InterPro" id="IPR021313">
    <property type="entry name" value="DUF2909"/>
</dbReference>
<name>A0ABS5I239_9GAMM</name>
<dbReference type="Proteomes" id="UP000811844">
    <property type="component" value="Unassembled WGS sequence"/>
</dbReference>
<protein>
    <submittedName>
        <fullName evidence="2">DUF2909 domain-containing protein</fullName>
    </submittedName>
</protein>
<gene>
    <name evidence="2" type="ORF">G3R48_08790</name>
</gene>
<comment type="caution">
    <text evidence="2">The sequence shown here is derived from an EMBL/GenBank/DDBJ whole genome shotgun (WGS) entry which is preliminary data.</text>
</comment>
<evidence type="ECO:0000256" key="1">
    <source>
        <dbReference type="SAM" id="Phobius"/>
    </source>
</evidence>
<reference evidence="2 3" key="1">
    <citation type="submission" date="2020-02" db="EMBL/GenBank/DDBJ databases">
        <title>Shewanella WXL01 sp. nov., a marine bacterium isolated from green algae in Luhuitou Fringing Reef (Northern South China Sea).</title>
        <authorList>
            <person name="Wang X."/>
        </authorList>
    </citation>
    <scope>NUCLEOTIDE SEQUENCE [LARGE SCALE GENOMIC DNA]</scope>
    <source>
        <strain evidence="2 3">MCCC 1A01895</strain>
    </source>
</reference>
<keyword evidence="3" id="KW-1185">Reference proteome</keyword>
<keyword evidence="1" id="KW-0472">Membrane</keyword>
<dbReference type="Pfam" id="PF11137">
    <property type="entry name" value="DUF2909"/>
    <property type="match status" value="1"/>
</dbReference>
<dbReference type="EMBL" id="JAAIKR010000007">
    <property type="protein sequence ID" value="MBR9728078.1"/>
    <property type="molecule type" value="Genomic_DNA"/>
</dbReference>
<feature type="transmembrane region" description="Helical" evidence="1">
    <location>
        <begin position="46"/>
        <end position="65"/>
    </location>
</feature>
<feature type="transmembrane region" description="Helical" evidence="1">
    <location>
        <begin position="6"/>
        <end position="26"/>
    </location>
</feature>